<comment type="caution">
    <text evidence="1">The sequence shown here is derived from an EMBL/GenBank/DDBJ whole genome shotgun (WGS) entry which is preliminary data.</text>
</comment>
<keyword evidence="2" id="KW-1185">Reference proteome</keyword>
<evidence type="ECO:0000313" key="2">
    <source>
        <dbReference type="Proteomes" id="UP001154240"/>
    </source>
</evidence>
<accession>A0A9X4MH06</accession>
<organism evidence="1 2">
    <name type="scientific">Thiovibrio frasassiensis</name>
    <dbReference type="NCBI Taxonomy" id="2984131"/>
    <lineage>
        <taxon>Bacteria</taxon>
        <taxon>Pseudomonadati</taxon>
        <taxon>Thermodesulfobacteriota</taxon>
        <taxon>Desulfobulbia</taxon>
        <taxon>Desulfobulbales</taxon>
        <taxon>Thiovibrionaceae</taxon>
        <taxon>Thiovibrio</taxon>
    </lineage>
</organism>
<name>A0A9X4MH06_9BACT</name>
<dbReference type="EMBL" id="JAPHEH010000001">
    <property type="protein sequence ID" value="MDG4476085.1"/>
    <property type="molecule type" value="Genomic_DNA"/>
</dbReference>
<dbReference type="Pfam" id="PF01976">
    <property type="entry name" value="DUF116"/>
    <property type="match status" value="1"/>
</dbReference>
<gene>
    <name evidence="1" type="ORF">OLX77_07950</name>
</gene>
<dbReference type="AlphaFoldDB" id="A0A9X4MH06"/>
<evidence type="ECO:0000313" key="1">
    <source>
        <dbReference type="EMBL" id="MDG4476085.1"/>
    </source>
</evidence>
<reference evidence="1" key="1">
    <citation type="journal article" date="2022" name="bioRxiv">
        <title>Thiovibrio frasassiensisgen. nov., sp. nov., an autotrophic, elemental sulfur disproportionating bacterium isolated from sulfidic karst sediment, and proposal of Thiovibrionaceae fam. nov.</title>
        <authorList>
            <person name="Aronson H."/>
            <person name="Thomas C."/>
            <person name="Bhattacharyya M."/>
            <person name="Eckstein S."/>
            <person name="Jensen S."/>
            <person name="Barco R."/>
            <person name="Macalady J."/>
            <person name="Amend J."/>
        </authorList>
    </citation>
    <scope>NUCLEOTIDE SEQUENCE</scope>
    <source>
        <strain evidence="1">RS19-109</strain>
    </source>
</reference>
<dbReference type="InterPro" id="IPR002829">
    <property type="entry name" value="DUF116"/>
</dbReference>
<reference evidence="1" key="2">
    <citation type="submission" date="2022-10" db="EMBL/GenBank/DDBJ databases">
        <authorList>
            <person name="Aronson H.S."/>
        </authorList>
    </citation>
    <scope>NUCLEOTIDE SEQUENCE</scope>
    <source>
        <strain evidence="1">RS19-109</strain>
    </source>
</reference>
<protein>
    <submittedName>
        <fullName evidence="1">DUF116 domain-containing protein</fullName>
    </submittedName>
</protein>
<proteinExistence type="predicted"/>
<sequence length="202" mass="23229">MTLSLPSWLTLPVLVFFYRPLTRFFPKMDKDGYVRKVVAAGNRFFRQRFVSTPYGERMLFLPYCLRGEGCPTVIDQEKGLACQPDCRIPCRLREMREMALALGYLDVSVVVSGRLHKKDGVLRSRDFLVRRIEERKPRAVLGCLCTRDLREKYLRSANISPEGSLGGHGLKVIPQVCLLKDCNCRQSSVDWQELESLIRAKE</sequence>
<dbReference type="Proteomes" id="UP001154240">
    <property type="component" value="Unassembled WGS sequence"/>
</dbReference>
<dbReference type="RefSeq" id="WP_307633054.1">
    <property type="nucleotide sequence ID" value="NZ_JAPHEH010000001.1"/>
</dbReference>